<keyword evidence="3 7" id="KW-0479">Metal-binding</keyword>
<evidence type="ECO:0000256" key="2">
    <source>
        <dbReference type="ARBA" id="ARBA00022617"/>
    </source>
</evidence>
<keyword evidence="5 7" id="KW-0408">Iron</keyword>
<dbReference type="AlphaFoldDB" id="A0A6N7Q3P8"/>
<dbReference type="GO" id="GO:0016705">
    <property type="term" value="F:oxidoreductase activity, acting on paired donors, with incorporation or reduction of molecular oxygen"/>
    <property type="evidence" value="ECO:0007669"/>
    <property type="project" value="InterPro"/>
</dbReference>
<dbReference type="InterPro" id="IPR002397">
    <property type="entry name" value="Cyt_P450_B"/>
</dbReference>
<dbReference type="PANTHER" id="PTHR46696">
    <property type="entry name" value="P450, PUTATIVE (EUROFUNG)-RELATED"/>
    <property type="match status" value="1"/>
</dbReference>
<dbReference type="FunFam" id="1.10.630.10:FF:000018">
    <property type="entry name" value="Cytochrome P450 monooxygenase"/>
    <property type="match status" value="1"/>
</dbReference>
<evidence type="ECO:0000256" key="1">
    <source>
        <dbReference type="ARBA" id="ARBA00010617"/>
    </source>
</evidence>
<evidence type="ECO:0000313" key="9">
    <source>
        <dbReference type="Proteomes" id="UP000440224"/>
    </source>
</evidence>
<accession>A0A6N7Q3P8</accession>
<dbReference type="InterPro" id="IPR036396">
    <property type="entry name" value="Cyt_P450_sf"/>
</dbReference>
<comment type="similarity">
    <text evidence="1 7">Belongs to the cytochrome P450 family.</text>
</comment>
<proteinExistence type="inferred from homology"/>
<keyword evidence="6 7" id="KW-0503">Monooxygenase</keyword>
<dbReference type="InterPro" id="IPR017972">
    <property type="entry name" value="Cyt_P450_CS"/>
</dbReference>
<protein>
    <submittedName>
        <fullName evidence="8">Cytochrome P450</fullName>
    </submittedName>
</protein>
<keyword evidence="4 7" id="KW-0560">Oxidoreductase</keyword>
<dbReference type="OrthoDB" id="4511384at2"/>
<dbReference type="Gene3D" id="1.10.630.10">
    <property type="entry name" value="Cytochrome P450"/>
    <property type="match status" value="1"/>
</dbReference>
<dbReference type="Proteomes" id="UP000440224">
    <property type="component" value="Unassembled WGS sequence"/>
</dbReference>
<evidence type="ECO:0000256" key="3">
    <source>
        <dbReference type="ARBA" id="ARBA00022723"/>
    </source>
</evidence>
<dbReference type="GO" id="GO:0020037">
    <property type="term" value="F:heme binding"/>
    <property type="evidence" value="ECO:0007669"/>
    <property type="project" value="InterPro"/>
</dbReference>
<dbReference type="GO" id="GO:0005506">
    <property type="term" value="F:iron ion binding"/>
    <property type="evidence" value="ECO:0007669"/>
    <property type="project" value="InterPro"/>
</dbReference>
<dbReference type="PANTHER" id="PTHR46696:SF1">
    <property type="entry name" value="CYTOCHROME P450 YJIB-RELATED"/>
    <property type="match status" value="1"/>
</dbReference>
<evidence type="ECO:0000313" key="8">
    <source>
        <dbReference type="EMBL" id="MRG98327.1"/>
    </source>
</evidence>
<evidence type="ECO:0000256" key="5">
    <source>
        <dbReference type="ARBA" id="ARBA00023004"/>
    </source>
</evidence>
<organism evidence="8 9">
    <name type="scientific">Polyangium spumosum</name>
    <dbReference type="NCBI Taxonomy" id="889282"/>
    <lineage>
        <taxon>Bacteria</taxon>
        <taxon>Pseudomonadati</taxon>
        <taxon>Myxococcota</taxon>
        <taxon>Polyangia</taxon>
        <taxon>Polyangiales</taxon>
        <taxon>Polyangiaceae</taxon>
        <taxon>Polyangium</taxon>
    </lineage>
</organism>
<evidence type="ECO:0000256" key="6">
    <source>
        <dbReference type="ARBA" id="ARBA00023033"/>
    </source>
</evidence>
<dbReference type="Pfam" id="PF00067">
    <property type="entry name" value="p450"/>
    <property type="match status" value="1"/>
</dbReference>
<dbReference type="PRINTS" id="PR00359">
    <property type="entry name" value="BP450"/>
</dbReference>
<dbReference type="EMBL" id="WJIE01000029">
    <property type="protein sequence ID" value="MRG98327.1"/>
    <property type="molecule type" value="Genomic_DNA"/>
</dbReference>
<dbReference type="SUPFAM" id="SSF48264">
    <property type="entry name" value="Cytochrome P450"/>
    <property type="match status" value="1"/>
</dbReference>
<keyword evidence="9" id="KW-1185">Reference proteome</keyword>
<evidence type="ECO:0000256" key="4">
    <source>
        <dbReference type="ARBA" id="ARBA00023002"/>
    </source>
</evidence>
<dbReference type="GO" id="GO:0004497">
    <property type="term" value="F:monooxygenase activity"/>
    <property type="evidence" value="ECO:0007669"/>
    <property type="project" value="UniProtKB-KW"/>
</dbReference>
<dbReference type="PROSITE" id="PS00086">
    <property type="entry name" value="CYTOCHROME_P450"/>
    <property type="match status" value="1"/>
</dbReference>
<sequence length="416" mass="45993">MIVMYSMTTTAPRDLRFDPMDPSYVKDPYPLFARFRKEAPVLHWELGGGPIFFRYRDVLAIMRDPRLGNDPTLGAGLHADMKAAYPDFAAQVEHSLFYAEGAWHARIRKLVNPAFGPRAIEAHRPKVKAIIDALLDELPREGEINVSADFNRKFPVQVISSILNIPPHHQGDFIAYSDALIATALPGLPPELFASYMPAFSRGCAIVRECIAARRAEPIEDDLLSQLVAACDEGDRLSDAELVALVGALLAGGTDTTVHGTNNTMLSLLRNPAQYALLRENPGLARSAFEEALRLEGIQRVPLVRYAKEPLSLEGIHIERGKPVFFALLSALRDPEYLADADVYDIRRQVPGTTLWFGHGAHFCLGASLARMEAEIALQAFFERYPKVELAGEPVYGSQPILRNIDNLPLRVSASA</sequence>
<keyword evidence="2 7" id="KW-0349">Heme</keyword>
<gene>
    <name evidence="8" type="ORF">GF068_41405</name>
</gene>
<dbReference type="InterPro" id="IPR001128">
    <property type="entry name" value="Cyt_P450"/>
</dbReference>
<comment type="caution">
    <text evidence="8">The sequence shown here is derived from an EMBL/GenBank/DDBJ whole genome shotgun (WGS) entry which is preliminary data.</text>
</comment>
<name>A0A6N7Q3P8_9BACT</name>
<evidence type="ECO:0000256" key="7">
    <source>
        <dbReference type="RuleBase" id="RU000461"/>
    </source>
</evidence>
<reference evidence="8 9" key="1">
    <citation type="submission" date="2019-10" db="EMBL/GenBank/DDBJ databases">
        <title>A soil myxobacterium in the family Polyangiaceae.</title>
        <authorList>
            <person name="Li Y."/>
            <person name="Wang J."/>
        </authorList>
    </citation>
    <scope>NUCLEOTIDE SEQUENCE [LARGE SCALE GENOMIC DNA]</scope>
    <source>
        <strain evidence="8 9">DSM 14734</strain>
    </source>
</reference>